<dbReference type="InterPro" id="IPR059106">
    <property type="entry name" value="WHD_MalT"/>
</dbReference>
<dbReference type="EMBL" id="QOVF01000002">
    <property type="protein sequence ID" value="KAA0695053.1"/>
    <property type="molecule type" value="Genomic_DNA"/>
</dbReference>
<evidence type="ECO:0000256" key="3">
    <source>
        <dbReference type="ARBA" id="ARBA00023163"/>
    </source>
</evidence>
<dbReference type="SMART" id="SM00421">
    <property type="entry name" value="HTH_LUXR"/>
    <property type="match status" value="1"/>
</dbReference>
<comment type="caution">
    <text evidence="5">The sequence shown here is derived from an EMBL/GenBank/DDBJ whole genome shotgun (WGS) entry which is preliminary data.</text>
</comment>
<feature type="domain" description="HTH luxR-type" evidence="4">
    <location>
        <begin position="865"/>
        <end position="930"/>
    </location>
</feature>
<evidence type="ECO:0000259" key="4">
    <source>
        <dbReference type="PROSITE" id="PS50043"/>
    </source>
</evidence>
<reference evidence="5 6" key="1">
    <citation type="submission" date="2018-07" db="EMBL/GenBank/DDBJ databases">
        <title>Pseudomonas laoshanensis sp. nov., isolated from soil.</title>
        <authorList>
            <person name="Sun J."/>
            <person name="Yu L."/>
            <person name="Wang M."/>
            <person name="Zhang C."/>
        </authorList>
    </citation>
    <scope>NUCLEOTIDE SEQUENCE [LARGE SCALE GENOMIC DNA]</scope>
    <source>
        <strain evidence="5 6">Y22</strain>
    </source>
</reference>
<dbReference type="PANTHER" id="PTHR44688:SF16">
    <property type="entry name" value="DNA-BINDING TRANSCRIPTIONAL ACTIVATOR DEVR_DOSR"/>
    <property type="match status" value="1"/>
</dbReference>
<dbReference type="Gene3D" id="3.40.50.300">
    <property type="entry name" value="P-loop containing nucleotide triphosphate hydrolases"/>
    <property type="match status" value="1"/>
</dbReference>
<dbReference type="Proteomes" id="UP000463138">
    <property type="component" value="Unassembled WGS sequence"/>
</dbReference>
<organism evidence="5 6">
    <name type="scientific">Halopseudomonas laoshanensis</name>
    <dbReference type="NCBI Taxonomy" id="2268758"/>
    <lineage>
        <taxon>Bacteria</taxon>
        <taxon>Pseudomonadati</taxon>
        <taxon>Pseudomonadota</taxon>
        <taxon>Gammaproteobacteria</taxon>
        <taxon>Pseudomonadales</taxon>
        <taxon>Pseudomonadaceae</taxon>
        <taxon>Halopseudomonas</taxon>
    </lineage>
</organism>
<dbReference type="CDD" id="cd06170">
    <property type="entry name" value="LuxR_C_like"/>
    <property type="match status" value="1"/>
</dbReference>
<dbReference type="Gene3D" id="1.25.40.10">
    <property type="entry name" value="Tetratricopeptide repeat domain"/>
    <property type="match status" value="1"/>
</dbReference>
<dbReference type="InterPro" id="IPR003593">
    <property type="entry name" value="AAA+_ATPase"/>
</dbReference>
<dbReference type="Pfam" id="PF25873">
    <property type="entry name" value="WHD_MalT"/>
    <property type="match status" value="1"/>
</dbReference>
<dbReference type="SMART" id="SM00382">
    <property type="entry name" value="AAA"/>
    <property type="match status" value="1"/>
</dbReference>
<dbReference type="PRINTS" id="PR00038">
    <property type="entry name" value="HTHLUXR"/>
</dbReference>
<evidence type="ECO:0000256" key="2">
    <source>
        <dbReference type="ARBA" id="ARBA00023125"/>
    </source>
</evidence>
<dbReference type="InterPro" id="IPR011990">
    <property type="entry name" value="TPR-like_helical_dom_sf"/>
</dbReference>
<dbReference type="PANTHER" id="PTHR44688">
    <property type="entry name" value="DNA-BINDING TRANSCRIPTIONAL ACTIVATOR DEVR_DOSR"/>
    <property type="match status" value="1"/>
</dbReference>
<accession>A0A7V7GUF7</accession>
<gene>
    <name evidence="5" type="ORF">DT594_09355</name>
</gene>
<dbReference type="AlphaFoldDB" id="A0A7V7GUF7"/>
<evidence type="ECO:0000256" key="1">
    <source>
        <dbReference type="ARBA" id="ARBA00023015"/>
    </source>
</evidence>
<dbReference type="PROSITE" id="PS50043">
    <property type="entry name" value="HTH_LUXR_2"/>
    <property type="match status" value="1"/>
</dbReference>
<dbReference type="Pfam" id="PF13191">
    <property type="entry name" value="AAA_16"/>
    <property type="match status" value="1"/>
</dbReference>
<dbReference type="InterPro" id="IPR000792">
    <property type="entry name" value="Tscrpt_reg_LuxR_C"/>
</dbReference>
<dbReference type="GO" id="GO:0006355">
    <property type="term" value="P:regulation of DNA-templated transcription"/>
    <property type="evidence" value="ECO:0007669"/>
    <property type="project" value="InterPro"/>
</dbReference>
<sequence length="933" mass="104428">MLVGVCYKSTRQPEDHADTLGGMATSIAPIPGKIFRPPLPPDHLSRPALVALLQQAAQRRLILVCAPAGFGKTTLAIEYSEQLSAPWRSIWLSLDPQDGEQGQLLRSLIQGLRTLYPSLGGKELELLGQQQSHQPLGSEQLVTSLLQDLRRVHNADTPVLLVLDDYHLICGPQTDRLCALLLEQLPQGFQLLITGRRRPDWHLARLRLGNQLLEIGEKHLRLSREAAAAFLDSAGLAGAEPQWLRHILQRNEGWIAGLRLLAMTAQQADHARGGRHHLRDATDTQPEQLIGEYLLEEVILHQPPAVQQFLQQIAWFDRFTIELCDHVRQAQDSQQIIHYLTQHQVFLVPLDREGKWYRFHHLFSDVLRERGASEHPRERLQMHLRACDWFRQQGRIADAVEQALAAERPDEAASLVQHLSLDRLLAEQHVGTLLRWKAELPGVLQGSSARLVMVHAWTLALACQLEEAQAMLQRLQHFLPQPDAYQQRCLLGQALALKAFLARSAGHLEEAMLCAHQALACLDDREAGSRVMAMLTLADSELCAQHIDAARHWARSALELAQRVTDPLLEAQAVLMRARLMQARGQVARALQAVAGQRRLLAGMVHPQGLPVRARLTVYHGYLLGLLGDNDEAMELLRQGIEEARDCRDVHVLPGYCLLAGMQAQMRGGDGLAFETLTEAERLMHQWDIPPVYYLGWGTALKSDLWITSGRHDLAEHWLPRLRQTYCLENPAAPPMFFHALPVLIERVYARLLWSRGEQVAAESVLRALLSQLQHGGQHLQALSVMALLVRMLYRLQRPMEAEKILLAALALAVEDNISGPFLPLLHQAPPGLVDSLARAPASRLRDRLLGTLPTIDRPDGQTIAATLQDSLSTRELDVLRCIAQGYSNQQISEALFISLHTVKSHARRINNKLGVERRTQAVAQAKVLGLLE</sequence>
<dbReference type="InterPro" id="IPR016032">
    <property type="entry name" value="Sig_transdc_resp-reg_C-effctor"/>
</dbReference>
<keyword evidence="6" id="KW-1185">Reference proteome</keyword>
<proteinExistence type="predicted"/>
<dbReference type="Gene3D" id="1.10.10.10">
    <property type="entry name" value="Winged helix-like DNA-binding domain superfamily/Winged helix DNA-binding domain"/>
    <property type="match status" value="1"/>
</dbReference>
<dbReference type="SUPFAM" id="SSF52540">
    <property type="entry name" value="P-loop containing nucleoside triphosphate hydrolases"/>
    <property type="match status" value="1"/>
</dbReference>
<name>A0A7V7GUF7_9GAMM</name>
<keyword evidence="2" id="KW-0238">DNA-binding</keyword>
<dbReference type="PROSITE" id="PS00622">
    <property type="entry name" value="HTH_LUXR_1"/>
    <property type="match status" value="1"/>
</dbReference>
<keyword evidence="1" id="KW-0805">Transcription regulation</keyword>
<dbReference type="Pfam" id="PF17874">
    <property type="entry name" value="TPR_MalT"/>
    <property type="match status" value="1"/>
</dbReference>
<dbReference type="InterPro" id="IPR041617">
    <property type="entry name" value="TPR_MalT"/>
</dbReference>
<keyword evidence="3" id="KW-0804">Transcription</keyword>
<dbReference type="InterPro" id="IPR036388">
    <property type="entry name" value="WH-like_DNA-bd_sf"/>
</dbReference>
<dbReference type="SUPFAM" id="SSF46894">
    <property type="entry name" value="C-terminal effector domain of the bipartite response regulators"/>
    <property type="match status" value="1"/>
</dbReference>
<dbReference type="GO" id="GO:0016887">
    <property type="term" value="F:ATP hydrolysis activity"/>
    <property type="evidence" value="ECO:0007669"/>
    <property type="project" value="InterPro"/>
</dbReference>
<dbReference type="InterPro" id="IPR041664">
    <property type="entry name" value="AAA_16"/>
</dbReference>
<dbReference type="GO" id="GO:0003677">
    <property type="term" value="F:DNA binding"/>
    <property type="evidence" value="ECO:0007669"/>
    <property type="project" value="UniProtKB-KW"/>
</dbReference>
<dbReference type="InterPro" id="IPR027417">
    <property type="entry name" value="P-loop_NTPase"/>
</dbReference>
<protein>
    <submittedName>
        <fullName evidence="5">Helix-turn-helix transcriptional regulator</fullName>
    </submittedName>
</protein>
<evidence type="ECO:0000313" key="6">
    <source>
        <dbReference type="Proteomes" id="UP000463138"/>
    </source>
</evidence>
<evidence type="ECO:0000313" key="5">
    <source>
        <dbReference type="EMBL" id="KAA0695053.1"/>
    </source>
</evidence>
<dbReference type="Pfam" id="PF00196">
    <property type="entry name" value="GerE"/>
    <property type="match status" value="1"/>
</dbReference>
<dbReference type="SUPFAM" id="SSF48452">
    <property type="entry name" value="TPR-like"/>
    <property type="match status" value="1"/>
</dbReference>